<dbReference type="GO" id="GO:0004190">
    <property type="term" value="F:aspartic-type endopeptidase activity"/>
    <property type="evidence" value="ECO:0007669"/>
    <property type="project" value="InterPro"/>
</dbReference>
<gene>
    <name evidence="2" type="ORF">ElyMa_004965000</name>
</gene>
<evidence type="ECO:0000313" key="2">
    <source>
        <dbReference type="EMBL" id="GFS16789.1"/>
    </source>
</evidence>
<feature type="compositionally biased region" description="Polar residues" evidence="1">
    <location>
        <begin position="277"/>
        <end position="293"/>
    </location>
</feature>
<accession>A0AAV4J200</accession>
<feature type="region of interest" description="Disordered" evidence="1">
    <location>
        <begin position="262"/>
        <end position="297"/>
    </location>
</feature>
<proteinExistence type="predicted"/>
<dbReference type="GO" id="GO:0006508">
    <property type="term" value="P:proteolysis"/>
    <property type="evidence" value="ECO:0007669"/>
    <property type="project" value="InterPro"/>
</dbReference>
<dbReference type="PROSITE" id="PS00141">
    <property type="entry name" value="ASP_PROTEASE"/>
    <property type="match status" value="1"/>
</dbReference>
<evidence type="ECO:0000256" key="1">
    <source>
        <dbReference type="SAM" id="MobiDB-lite"/>
    </source>
</evidence>
<dbReference type="InterPro" id="IPR021109">
    <property type="entry name" value="Peptidase_aspartic_dom_sf"/>
</dbReference>
<evidence type="ECO:0000313" key="3">
    <source>
        <dbReference type="Proteomes" id="UP000762676"/>
    </source>
</evidence>
<dbReference type="SUPFAM" id="SSF50630">
    <property type="entry name" value="Acid proteases"/>
    <property type="match status" value="1"/>
</dbReference>
<sequence>MLSLLSENRPCLLFRELFLRQLSEHVRTPLAISDTPDHRRLAQEADKLFLAAKQPTSLLNTPVNAAQCSEVEQHIDAACWYHRKCSVTRRRNVYHPVSTKRNRETPGRANSSIRRFLVDTGAQVSVAPATWFERRSGQPGSPLHAANGTSIPTYGSRNVPLCFNHRTYQAHLIIAVVKRPLLEKEHLQDIRTVCGRLRDFGLVIRLEKCLFGQKYSTFWAIKSPTLAPYHYPQRSRQSRFPQAYNGQRTPGIPRDDQFLSSLHPQGRCSPSSSSRSTEQIPTPTTSEMDNRNGSSFHSQQSSPLSCYYAQSSCPRCTYLLIRQLVQSWSNM</sequence>
<dbReference type="Proteomes" id="UP000762676">
    <property type="component" value="Unassembled WGS sequence"/>
</dbReference>
<dbReference type="EMBL" id="BMAT01009950">
    <property type="protein sequence ID" value="GFS16789.1"/>
    <property type="molecule type" value="Genomic_DNA"/>
</dbReference>
<keyword evidence="3" id="KW-1185">Reference proteome</keyword>
<dbReference type="InterPro" id="IPR001969">
    <property type="entry name" value="Aspartic_peptidase_AS"/>
</dbReference>
<organism evidence="2 3">
    <name type="scientific">Elysia marginata</name>
    <dbReference type="NCBI Taxonomy" id="1093978"/>
    <lineage>
        <taxon>Eukaryota</taxon>
        <taxon>Metazoa</taxon>
        <taxon>Spiralia</taxon>
        <taxon>Lophotrochozoa</taxon>
        <taxon>Mollusca</taxon>
        <taxon>Gastropoda</taxon>
        <taxon>Heterobranchia</taxon>
        <taxon>Euthyneura</taxon>
        <taxon>Panpulmonata</taxon>
        <taxon>Sacoglossa</taxon>
        <taxon>Placobranchoidea</taxon>
        <taxon>Plakobranchidae</taxon>
        <taxon>Elysia</taxon>
    </lineage>
</organism>
<reference evidence="2 3" key="1">
    <citation type="journal article" date="2021" name="Elife">
        <title>Chloroplast acquisition without the gene transfer in kleptoplastic sea slugs, Plakobranchus ocellatus.</title>
        <authorList>
            <person name="Maeda T."/>
            <person name="Takahashi S."/>
            <person name="Yoshida T."/>
            <person name="Shimamura S."/>
            <person name="Takaki Y."/>
            <person name="Nagai Y."/>
            <person name="Toyoda A."/>
            <person name="Suzuki Y."/>
            <person name="Arimoto A."/>
            <person name="Ishii H."/>
            <person name="Satoh N."/>
            <person name="Nishiyama T."/>
            <person name="Hasebe M."/>
            <person name="Maruyama T."/>
            <person name="Minagawa J."/>
            <person name="Obokata J."/>
            <person name="Shigenobu S."/>
        </authorList>
    </citation>
    <scope>NUCLEOTIDE SEQUENCE [LARGE SCALE GENOMIC DNA]</scope>
</reference>
<comment type="caution">
    <text evidence="2">The sequence shown here is derived from an EMBL/GenBank/DDBJ whole genome shotgun (WGS) entry which is preliminary data.</text>
</comment>
<dbReference type="AlphaFoldDB" id="A0AAV4J200"/>
<protein>
    <submittedName>
        <fullName evidence="2">Retrovirus-related Pol polyprotein</fullName>
    </submittedName>
</protein>
<name>A0AAV4J200_9GAST</name>